<proteinExistence type="predicted"/>
<organism evidence="2 3">
    <name type="scientific">Beta vulgaris subsp. vulgaris</name>
    <name type="common">Beet</name>
    <dbReference type="NCBI Taxonomy" id="3555"/>
    <lineage>
        <taxon>Eukaryota</taxon>
        <taxon>Viridiplantae</taxon>
        <taxon>Streptophyta</taxon>
        <taxon>Embryophyta</taxon>
        <taxon>Tracheophyta</taxon>
        <taxon>Spermatophyta</taxon>
        <taxon>Magnoliopsida</taxon>
        <taxon>eudicotyledons</taxon>
        <taxon>Gunneridae</taxon>
        <taxon>Pentapetalae</taxon>
        <taxon>Caryophyllales</taxon>
        <taxon>Chenopodiaceae</taxon>
        <taxon>Betoideae</taxon>
        <taxon>Beta</taxon>
    </lineage>
</organism>
<dbReference type="SUPFAM" id="SSF56112">
    <property type="entry name" value="Protein kinase-like (PK-like)"/>
    <property type="match status" value="1"/>
</dbReference>
<dbReference type="AlphaFoldDB" id="A0A0J8B355"/>
<dbReference type="Gramene" id="KMS94282">
    <property type="protein sequence ID" value="KMS94282"/>
    <property type="gene ID" value="BVRB_022980"/>
</dbReference>
<dbReference type="PROSITE" id="PS50011">
    <property type="entry name" value="PROTEIN_KINASE_DOM"/>
    <property type="match status" value="1"/>
</dbReference>
<dbReference type="GO" id="GO:0005524">
    <property type="term" value="F:ATP binding"/>
    <property type="evidence" value="ECO:0007669"/>
    <property type="project" value="InterPro"/>
</dbReference>
<keyword evidence="3" id="KW-1185">Reference proteome</keyword>
<dbReference type="OrthoDB" id="25592at2759"/>
<dbReference type="GO" id="GO:0004672">
    <property type="term" value="F:protein kinase activity"/>
    <property type="evidence" value="ECO:0007669"/>
    <property type="project" value="InterPro"/>
</dbReference>
<dbReference type="InterPro" id="IPR011009">
    <property type="entry name" value="Kinase-like_dom_sf"/>
</dbReference>
<evidence type="ECO:0000313" key="2">
    <source>
        <dbReference type="EMBL" id="KMS94282.1"/>
    </source>
</evidence>
<accession>A0A0J8B355</accession>
<dbReference type="InterPro" id="IPR000719">
    <property type="entry name" value="Prot_kinase_dom"/>
</dbReference>
<dbReference type="SMART" id="SM00220">
    <property type="entry name" value="S_TKc"/>
    <property type="match status" value="1"/>
</dbReference>
<dbReference type="PANTHER" id="PTHR24347">
    <property type="entry name" value="SERINE/THREONINE-PROTEIN KINASE"/>
    <property type="match status" value="1"/>
</dbReference>
<reference evidence="2 3" key="1">
    <citation type="journal article" date="2014" name="Nature">
        <title>The genome of the recently domesticated crop plant sugar beet (Beta vulgaris).</title>
        <authorList>
            <person name="Dohm J.C."/>
            <person name="Minoche A.E."/>
            <person name="Holtgrawe D."/>
            <person name="Capella-Gutierrez S."/>
            <person name="Zakrzewski F."/>
            <person name="Tafer H."/>
            <person name="Rupp O."/>
            <person name="Sorensen T.R."/>
            <person name="Stracke R."/>
            <person name="Reinhardt R."/>
            <person name="Goesmann A."/>
            <person name="Kraft T."/>
            <person name="Schulz B."/>
            <person name="Stadler P.F."/>
            <person name="Schmidt T."/>
            <person name="Gabaldon T."/>
            <person name="Lehrach H."/>
            <person name="Weisshaar B."/>
            <person name="Himmelbauer H."/>
        </authorList>
    </citation>
    <scope>NUCLEOTIDE SEQUENCE [LARGE SCALE GENOMIC DNA]</scope>
    <source>
        <tissue evidence="2">Taproot</tissue>
    </source>
</reference>
<dbReference type="Gene3D" id="1.10.510.10">
    <property type="entry name" value="Transferase(Phosphotransferase) domain 1"/>
    <property type="match status" value="1"/>
</dbReference>
<feature type="non-terminal residue" evidence="2">
    <location>
        <position position="1"/>
    </location>
</feature>
<feature type="domain" description="Protein kinase" evidence="1">
    <location>
        <begin position="1"/>
        <end position="141"/>
    </location>
</feature>
<dbReference type="Pfam" id="PF00069">
    <property type="entry name" value="Pkinase"/>
    <property type="match status" value="1"/>
</dbReference>
<evidence type="ECO:0000259" key="1">
    <source>
        <dbReference type="PROSITE" id="PS50011"/>
    </source>
</evidence>
<sequence length="145" mass="16493">NIRPECLIITPHAQHLLQIAHLDLNKFLSPSEIVQRGLPNRLLSYRSPEVLYSGGPIWVWGAPADIWSVGVLMFELLTGDLPFEPKPGEFFNFSKALEDKFESNSLWSRVSIEAKAIIRSLLQVDIDRRPTAEALLKNPWFSIEL</sequence>
<name>A0A0J8B355_BETVV</name>
<evidence type="ECO:0000313" key="3">
    <source>
        <dbReference type="Proteomes" id="UP000035740"/>
    </source>
</evidence>
<dbReference type="EMBL" id="KQ094665">
    <property type="protein sequence ID" value="KMS94282.1"/>
    <property type="molecule type" value="Genomic_DNA"/>
</dbReference>
<dbReference type="Proteomes" id="UP000035740">
    <property type="component" value="Unassembled WGS sequence"/>
</dbReference>
<protein>
    <recommendedName>
        <fullName evidence="1">Protein kinase domain-containing protein</fullName>
    </recommendedName>
</protein>
<gene>
    <name evidence="2" type="ORF">BVRB_022980</name>
</gene>